<dbReference type="EMBL" id="JAVRFF010000039">
    <property type="protein sequence ID" value="MDT0476192.1"/>
    <property type="molecule type" value="Genomic_DNA"/>
</dbReference>
<dbReference type="RefSeq" id="WP_311636908.1">
    <property type="nucleotide sequence ID" value="NZ_JAVRFF010000039.1"/>
</dbReference>
<evidence type="ECO:0000313" key="3">
    <source>
        <dbReference type="Proteomes" id="UP001180489"/>
    </source>
</evidence>
<protein>
    <submittedName>
        <fullName evidence="2">Uncharacterized protein</fullName>
    </submittedName>
</protein>
<comment type="caution">
    <text evidence="2">The sequence shown here is derived from an EMBL/GenBank/DDBJ whole genome shotgun (WGS) entry which is preliminary data.</text>
</comment>
<dbReference type="Proteomes" id="UP001180489">
    <property type="component" value="Unassembled WGS sequence"/>
</dbReference>
<gene>
    <name evidence="2" type="ORF">RM863_29115</name>
</gene>
<keyword evidence="3" id="KW-1185">Reference proteome</keyword>
<reference evidence="2" key="1">
    <citation type="submission" date="2024-05" db="EMBL/GenBank/DDBJ databases">
        <title>30 novel species of actinomycetes from the DSMZ collection.</title>
        <authorList>
            <person name="Nouioui I."/>
        </authorList>
    </citation>
    <scope>NUCLEOTIDE SEQUENCE</scope>
    <source>
        <strain evidence="2">DSM 41014</strain>
    </source>
</reference>
<organism evidence="2 3">
    <name type="scientific">Streptomyces hintoniae</name>
    <dbReference type="NCBI Taxonomy" id="3075521"/>
    <lineage>
        <taxon>Bacteria</taxon>
        <taxon>Bacillati</taxon>
        <taxon>Actinomycetota</taxon>
        <taxon>Actinomycetes</taxon>
        <taxon>Kitasatosporales</taxon>
        <taxon>Streptomycetaceae</taxon>
        <taxon>Streptomyces</taxon>
    </lineage>
</organism>
<evidence type="ECO:0000256" key="1">
    <source>
        <dbReference type="SAM" id="MobiDB-lite"/>
    </source>
</evidence>
<proteinExistence type="predicted"/>
<name>A0ABU2USC8_9ACTN</name>
<feature type="region of interest" description="Disordered" evidence="1">
    <location>
        <begin position="63"/>
        <end position="88"/>
    </location>
</feature>
<evidence type="ECO:0000313" key="2">
    <source>
        <dbReference type="EMBL" id="MDT0476192.1"/>
    </source>
</evidence>
<accession>A0ABU2USC8</accession>
<sequence>MACGLPIAFPRFADVDAHYGLVRHPDRARPPVVLLMDVDTVPVRRIIRDRLLEAYGGGSPHPFLAVGPRPAAADRPRPSGSPGGTLPG</sequence>